<protein>
    <recommendedName>
        <fullName evidence="1">Homeodomain phBC6A51-type domain-containing protein</fullName>
    </recommendedName>
</protein>
<dbReference type="Pfam" id="PF13022">
    <property type="entry name" value="HTH_Tnp_1_2"/>
    <property type="match status" value="1"/>
</dbReference>
<name>A0A971M3E1_9BACT</name>
<comment type="caution">
    <text evidence="2">The sequence shown here is derived from an EMBL/GenBank/DDBJ whole genome shotgun (WGS) entry which is preliminary data.</text>
</comment>
<accession>A0A971M3E1</accession>
<evidence type="ECO:0000313" key="2">
    <source>
        <dbReference type="EMBL" id="NLW35262.1"/>
    </source>
</evidence>
<reference evidence="2" key="1">
    <citation type="journal article" date="2020" name="Biotechnol. Biofuels">
        <title>New insights from the biogas microbiome by comprehensive genome-resolved metagenomics of nearly 1600 species originating from multiple anaerobic digesters.</title>
        <authorList>
            <person name="Campanaro S."/>
            <person name="Treu L."/>
            <person name="Rodriguez-R L.M."/>
            <person name="Kovalovszki A."/>
            <person name="Ziels R.M."/>
            <person name="Maus I."/>
            <person name="Zhu X."/>
            <person name="Kougias P.G."/>
            <person name="Basile A."/>
            <person name="Luo G."/>
            <person name="Schluter A."/>
            <person name="Konstantinidis K.T."/>
            <person name="Angelidaki I."/>
        </authorList>
    </citation>
    <scope>NUCLEOTIDE SEQUENCE</scope>
    <source>
        <strain evidence="2">AS06rmzACSIP_7</strain>
    </source>
</reference>
<evidence type="ECO:0000259" key="1">
    <source>
        <dbReference type="Pfam" id="PF13022"/>
    </source>
</evidence>
<dbReference type="Gene3D" id="1.10.10.60">
    <property type="entry name" value="Homeodomain-like"/>
    <property type="match status" value="1"/>
</dbReference>
<gene>
    <name evidence="2" type="ORF">GXY80_07255</name>
</gene>
<organism evidence="2 3">
    <name type="scientific">Syntrophorhabdus aromaticivorans</name>
    <dbReference type="NCBI Taxonomy" id="328301"/>
    <lineage>
        <taxon>Bacteria</taxon>
        <taxon>Pseudomonadati</taxon>
        <taxon>Thermodesulfobacteriota</taxon>
        <taxon>Syntrophorhabdia</taxon>
        <taxon>Syntrophorhabdales</taxon>
        <taxon>Syntrophorhabdaceae</taxon>
        <taxon>Syntrophorhabdus</taxon>
    </lineage>
</organism>
<reference evidence="2" key="2">
    <citation type="submission" date="2020-01" db="EMBL/GenBank/DDBJ databases">
        <authorList>
            <person name="Campanaro S."/>
        </authorList>
    </citation>
    <scope>NUCLEOTIDE SEQUENCE</scope>
    <source>
        <strain evidence="2">AS06rmzACSIP_7</strain>
    </source>
</reference>
<dbReference type="EMBL" id="JAAYEE010000117">
    <property type="protein sequence ID" value="NLW35262.1"/>
    <property type="molecule type" value="Genomic_DNA"/>
</dbReference>
<dbReference type="InterPro" id="IPR024978">
    <property type="entry name" value="Homeodomain_phBC6A51-type"/>
</dbReference>
<dbReference type="AlphaFoldDB" id="A0A971M3E1"/>
<evidence type="ECO:0000313" key="3">
    <source>
        <dbReference type="Proteomes" id="UP000777265"/>
    </source>
</evidence>
<feature type="domain" description="Homeodomain phBC6A51-type" evidence="1">
    <location>
        <begin position="2"/>
        <end position="72"/>
    </location>
</feature>
<dbReference type="Proteomes" id="UP000777265">
    <property type="component" value="Unassembled WGS sequence"/>
</dbReference>
<proteinExistence type="predicted"/>
<sequence length="123" mass="14143">MALNNRQLKAIPILIGCDTVEEAARQIGISKTTFYAWMEKDEFNQAVTSARRKLLDKAMNKLMNVSMKAVRTLENLLDAESESVRRAAANDVLGHLLKYRELSEIEERLECVEKVVLERRTYK</sequence>